<sequence length="44" mass="5293">MRLLKMRYRSVHVQVKACIVIKTQLQLNNIFINIICIKYSEQSR</sequence>
<dbReference type="Proteomes" id="UP000683925">
    <property type="component" value="Unassembled WGS sequence"/>
</dbReference>
<evidence type="ECO:0000313" key="2">
    <source>
        <dbReference type="Proteomes" id="UP000683925"/>
    </source>
</evidence>
<organism evidence="1 2">
    <name type="scientific">Paramecium octaurelia</name>
    <dbReference type="NCBI Taxonomy" id="43137"/>
    <lineage>
        <taxon>Eukaryota</taxon>
        <taxon>Sar</taxon>
        <taxon>Alveolata</taxon>
        <taxon>Ciliophora</taxon>
        <taxon>Intramacronucleata</taxon>
        <taxon>Oligohymenophorea</taxon>
        <taxon>Peniculida</taxon>
        <taxon>Parameciidae</taxon>
        <taxon>Paramecium</taxon>
    </lineage>
</organism>
<name>A0A8S1RY82_PAROT</name>
<reference evidence="1" key="1">
    <citation type="submission" date="2021-01" db="EMBL/GenBank/DDBJ databases">
        <authorList>
            <consortium name="Genoscope - CEA"/>
            <person name="William W."/>
        </authorList>
    </citation>
    <scope>NUCLEOTIDE SEQUENCE</scope>
</reference>
<protein>
    <submittedName>
        <fullName evidence="1">Uncharacterized protein</fullName>
    </submittedName>
</protein>
<comment type="caution">
    <text evidence="1">The sequence shown here is derived from an EMBL/GenBank/DDBJ whole genome shotgun (WGS) entry which is preliminary data.</text>
</comment>
<gene>
    <name evidence="1" type="ORF">POCTA_138.1.T0030407</name>
</gene>
<proteinExistence type="predicted"/>
<dbReference type="AlphaFoldDB" id="A0A8S1RY82"/>
<evidence type="ECO:0000313" key="1">
    <source>
        <dbReference type="EMBL" id="CAD8132387.1"/>
    </source>
</evidence>
<keyword evidence="2" id="KW-1185">Reference proteome</keyword>
<accession>A0A8S1RY82</accession>
<dbReference type="EMBL" id="CAJJDP010000001">
    <property type="protein sequence ID" value="CAD8132387.1"/>
    <property type="molecule type" value="Genomic_DNA"/>
</dbReference>